<sequence length="238" mass="27337">MIKRKDYIAGCRLKEGMQEKLVLSPLPISTQEQPFDTVGNMKEKTNVYLDVGGGNTHVQIELLGLFTIIMFSIFLCVWLFITGMSGFQFNRDDFLLLAFILGIFLIGEMLFIYGIWQTHRDLKKSPFLRFNRQHREVAVPFGKKNSFITIPWESLYVWVETATVASDTMMASTSILMFTMANPDNEEEFWSGFQLGTGGHEANCVMLWECIRHFMEEGPEACPESNQQANLAEYIRSR</sequence>
<feature type="transmembrane region" description="Helical" evidence="1">
    <location>
        <begin position="62"/>
        <end position="82"/>
    </location>
</feature>
<keyword evidence="1" id="KW-0472">Membrane</keyword>
<keyword evidence="1" id="KW-0812">Transmembrane</keyword>
<evidence type="ECO:0000256" key="1">
    <source>
        <dbReference type="SAM" id="Phobius"/>
    </source>
</evidence>
<gene>
    <name evidence="2" type="ORF">ORQ98_21225</name>
</gene>
<dbReference type="RefSeq" id="WP_274690813.1">
    <property type="nucleotide sequence ID" value="NZ_JAPMOU010000035.1"/>
</dbReference>
<feature type="transmembrane region" description="Helical" evidence="1">
    <location>
        <begin position="94"/>
        <end position="116"/>
    </location>
</feature>
<dbReference type="EMBL" id="JAPMOU010000035">
    <property type="protein sequence ID" value="MDE1464488.1"/>
    <property type="molecule type" value="Genomic_DNA"/>
</dbReference>
<protein>
    <recommendedName>
        <fullName evidence="4">Transmembrane protein</fullName>
    </recommendedName>
</protein>
<proteinExistence type="predicted"/>
<organism evidence="2 3">
    <name type="scientific">Spartinivicinus poritis</name>
    <dbReference type="NCBI Taxonomy" id="2994640"/>
    <lineage>
        <taxon>Bacteria</taxon>
        <taxon>Pseudomonadati</taxon>
        <taxon>Pseudomonadota</taxon>
        <taxon>Gammaproteobacteria</taxon>
        <taxon>Oceanospirillales</taxon>
        <taxon>Zooshikellaceae</taxon>
        <taxon>Spartinivicinus</taxon>
    </lineage>
</organism>
<keyword evidence="1" id="KW-1133">Transmembrane helix</keyword>
<evidence type="ECO:0000313" key="2">
    <source>
        <dbReference type="EMBL" id="MDE1464488.1"/>
    </source>
</evidence>
<comment type="caution">
    <text evidence="2">The sequence shown here is derived from an EMBL/GenBank/DDBJ whole genome shotgun (WGS) entry which is preliminary data.</text>
</comment>
<name>A0ABT5UGD0_9GAMM</name>
<dbReference type="Proteomes" id="UP001528823">
    <property type="component" value="Unassembled WGS sequence"/>
</dbReference>
<accession>A0ABT5UGD0</accession>
<evidence type="ECO:0000313" key="3">
    <source>
        <dbReference type="Proteomes" id="UP001528823"/>
    </source>
</evidence>
<reference evidence="2 3" key="1">
    <citation type="submission" date="2022-11" db="EMBL/GenBank/DDBJ databases">
        <title>Spartinivicinus poritis sp. nov., isolated from scleractinian coral Porites lutea.</title>
        <authorList>
            <person name="Zhang G."/>
            <person name="Cai L."/>
            <person name="Wei Q."/>
        </authorList>
    </citation>
    <scope>NUCLEOTIDE SEQUENCE [LARGE SCALE GENOMIC DNA]</scope>
    <source>
        <strain evidence="2 3">A2-2</strain>
    </source>
</reference>
<evidence type="ECO:0008006" key="4">
    <source>
        <dbReference type="Google" id="ProtNLM"/>
    </source>
</evidence>
<keyword evidence="3" id="KW-1185">Reference proteome</keyword>